<keyword evidence="10" id="KW-0624">Polysaccharide degradation</keyword>
<evidence type="ECO:0000256" key="5">
    <source>
        <dbReference type="ARBA" id="ARBA00022729"/>
    </source>
</evidence>
<keyword evidence="9" id="KW-0961">Cell wall biogenesis/degradation</keyword>
<dbReference type="GO" id="GO:0000272">
    <property type="term" value="P:polysaccharide catabolic process"/>
    <property type="evidence" value="ECO:0007669"/>
    <property type="project" value="UniProtKB-KW"/>
</dbReference>
<feature type="region of interest" description="Disordered" evidence="11">
    <location>
        <begin position="103"/>
        <end position="203"/>
    </location>
</feature>
<keyword evidence="13" id="KW-1185">Reference proteome</keyword>
<keyword evidence="8" id="KW-0326">Glycosidase</keyword>
<dbReference type="PANTHER" id="PTHR31316">
    <property type="entry name" value="BETA-GLUCOSIDASE-LIKE PROTEIN NCA3, MITOCHONDRIAL-RELATED"/>
    <property type="match status" value="1"/>
</dbReference>
<evidence type="ECO:0000256" key="7">
    <source>
        <dbReference type="ARBA" id="ARBA00023277"/>
    </source>
</evidence>
<dbReference type="STRING" id="1330021.A0A367L4Q1"/>
<evidence type="ECO:0000256" key="11">
    <source>
        <dbReference type="SAM" id="MobiDB-lite"/>
    </source>
</evidence>
<keyword evidence="3" id="KW-0134">Cell wall</keyword>
<keyword evidence="6" id="KW-0378">Hydrolase</keyword>
<name>A0A367L4Q1_9HYPO</name>
<dbReference type="GO" id="GO:0009986">
    <property type="term" value="C:cell surface"/>
    <property type="evidence" value="ECO:0007669"/>
    <property type="project" value="TreeGrafter"/>
</dbReference>
<protein>
    <recommendedName>
        <fullName evidence="14">SUN domain-containing protein</fullName>
    </recommendedName>
</protein>
<gene>
    <name evidence="12" type="ORF">L249_3642</name>
</gene>
<evidence type="ECO:0000256" key="9">
    <source>
        <dbReference type="ARBA" id="ARBA00023316"/>
    </source>
</evidence>
<keyword evidence="5" id="KW-0732">Signal</keyword>
<evidence type="ECO:0000313" key="12">
    <source>
        <dbReference type="EMBL" id="RCI09399.1"/>
    </source>
</evidence>
<evidence type="ECO:0008006" key="14">
    <source>
        <dbReference type="Google" id="ProtNLM"/>
    </source>
</evidence>
<evidence type="ECO:0000256" key="6">
    <source>
        <dbReference type="ARBA" id="ARBA00022801"/>
    </source>
</evidence>
<feature type="compositionally biased region" description="Acidic residues" evidence="11">
    <location>
        <begin position="143"/>
        <end position="153"/>
    </location>
</feature>
<feature type="compositionally biased region" description="Basic and acidic residues" evidence="11">
    <location>
        <begin position="156"/>
        <end position="183"/>
    </location>
</feature>
<dbReference type="GO" id="GO:0009277">
    <property type="term" value="C:fungal-type cell wall"/>
    <property type="evidence" value="ECO:0007669"/>
    <property type="project" value="TreeGrafter"/>
</dbReference>
<comment type="subcellular location">
    <subcellularLocation>
        <location evidence="1">Secreted</location>
        <location evidence="1">Cell wall</location>
    </subcellularLocation>
</comment>
<keyword evidence="7" id="KW-0119">Carbohydrate metabolism</keyword>
<evidence type="ECO:0000256" key="1">
    <source>
        <dbReference type="ARBA" id="ARBA00004191"/>
    </source>
</evidence>
<organism evidence="12 13">
    <name type="scientific">Ophiocordyceps polyrhachis-furcata BCC 54312</name>
    <dbReference type="NCBI Taxonomy" id="1330021"/>
    <lineage>
        <taxon>Eukaryota</taxon>
        <taxon>Fungi</taxon>
        <taxon>Dikarya</taxon>
        <taxon>Ascomycota</taxon>
        <taxon>Pezizomycotina</taxon>
        <taxon>Sordariomycetes</taxon>
        <taxon>Hypocreomycetidae</taxon>
        <taxon>Hypocreales</taxon>
        <taxon>Ophiocordycipitaceae</taxon>
        <taxon>Ophiocordyceps</taxon>
    </lineage>
</organism>
<dbReference type="InterPro" id="IPR005556">
    <property type="entry name" value="SUN"/>
</dbReference>
<keyword evidence="4" id="KW-0964">Secreted</keyword>
<evidence type="ECO:0000256" key="4">
    <source>
        <dbReference type="ARBA" id="ARBA00022525"/>
    </source>
</evidence>
<dbReference type="PANTHER" id="PTHR31316:SF0">
    <property type="entry name" value="SECRETED BETA-GLUCOSIDASE SIM1-RELATED"/>
    <property type="match status" value="1"/>
</dbReference>
<dbReference type="OrthoDB" id="5339822at2759"/>
<feature type="compositionally biased region" description="Low complexity" evidence="11">
    <location>
        <begin position="103"/>
        <end position="112"/>
    </location>
</feature>
<comment type="caution">
    <text evidence="12">The sequence shown here is derived from an EMBL/GenBank/DDBJ whole genome shotgun (WGS) entry which is preliminary data.</text>
</comment>
<dbReference type="GO" id="GO:0016798">
    <property type="term" value="F:hydrolase activity, acting on glycosyl bonds"/>
    <property type="evidence" value="ECO:0007669"/>
    <property type="project" value="UniProtKB-KW"/>
</dbReference>
<evidence type="ECO:0000313" key="13">
    <source>
        <dbReference type="Proteomes" id="UP000253664"/>
    </source>
</evidence>
<dbReference type="GO" id="GO:0031505">
    <property type="term" value="P:fungal-type cell wall organization"/>
    <property type="evidence" value="ECO:0007669"/>
    <property type="project" value="TreeGrafter"/>
</dbReference>
<dbReference type="Proteomes" id="UP000253664">
    <property type="component" value="Unassembled WGS sequence"/>
</dbReference>
<proteinExistence type="inferred from homology"/>
<dbReference type="Pfam" id="PF03856">
    <property type="entry name" value="SUN"/>
    <property type="match status" value="1"/>
</dbReference>
<dbReference type="AlphaFoldDB" id="A0A367L4Q1"/>
<sequence>MLINYTLSATLVVGVTALGHNHHRHRHHARAVDVPEPEVKSTVTVFINSTTGEEVSDEKAKECLRLNECVKVGEHTEITTMSGTVSRQSSEPQLPYQFEASPLEDSLPEPLSSSPPPSTSSPSNSALPPPPVQAAMNSGVSDDISDDTSDDTSNDIPKDVSKDQPTKHRLEDVPAKHTSKDASDDTSNAISHTAPPAVHKNGRPLLGLKCSEFPSPEHGTVPLTWLEKTGPWSSLQNVTLNWNANMKKIDLVGSCSSCLPGCMCGYACQPGWGETQWPPTYGSKGESIGGLFCNKDGMLEMTNPRYDTLCSKGAGNVKIQNRMSLVVSTCRTAYPGDEAMVIPAIAEPQGGMASSGARHDGTPVWTPLNTYYISPQGGRTSSHWYVNNPGIGREKACVWESDETSPIVIGAGVDADTHITFLSIAPNKKTQQKLNFNVFITGNVIGKKCMYIGGEFYESNGDGQLSPCPDGCTAAIAKGGSGTFVYTLEKKLSEGLRP</sequence>
<dbReference type="EMBL" id="LKCN02000015">
    <property type="protein sequence ID" value="RCI09399.1"/>
    <property type="molecule type" value="Genomic_DNA"/>
</dbReference>
<evidence type="ECO:0000256" key="10">
    <source>
        <dbReference type="ARBA" id="ARBA00023326"/>
    </source>
</evidence>
<comment type="similarity">
    <text evidence="2">Belongs to the SUN family.</text>
</comment>
<dbReference type="InterPro" id="IPR051526">
    <property type="entry name" value="Beta-Glucosidase_SUN"/>
</dbReference>
<evidence type="ECO:0000256" key="8">
    <source>
        <dbReference type="ARBA" id="ARBA00023295"/>
    </source>
</evidence>
<evidence type="ECO:0000256" key="3">
    <source>
        <dbReference type="ARBA" id="ARBA00022512"/>
    </source>
</evidence>
<reference evidence="12 13" key="1">
    <citation type="journal article" date="2015" name="BMC Genomics">
        <title>Insights from the genome of Ophiocordyceps polyrhachis-furcata to pathogenicity and host specificity in insect fungi.</title>
        <authorList>
            <person name="Wichadakul D."/>
            <person name="Kobmoo N."/>
            <person name="Ingsriswang S."/>
            <person name="Tangphatsornruang S."/>
            <person name="Chantasingh D."/>
            <person name="Luangsa-ard J.J."/>
            <person name="Eurwilaichitr L."/>
        </authorList>
    </citation>
    <scope>NUCLEOTIDE SEQUENCE [LARGE SCALE GENOMIC DNA]</scope>
    <source>
        <strain evidence="12 13">BCC 54312</strain>
    </source>
</reference>
<evidence type="ECO:0000256" key="2">
    <source>
        <dbReference type="ARBA" id="ARBA00010579"/>
    </source>
</evidence>
<accession>A0A367L4Q1</accession>